<dbReference type="AlphaFoldDB" id="F3ZXE2"/>
<reference evidence="1 2" key="2">
    <citation type="journal article" date="2011" name="Stand. Genomic Sci.">
        <title>Complete genome sequence of Mahella australiensis type strain (50-1 BON).</title>
        <authorList>
            <person name="Sikorski J."/>
            <person name="Teshima H."/>
            <person name="Nolan M."/>
            <person name="Lucas S."/>
            <person name="Hammon N."/>
            <person name="Deshpande S."/>
            <person name="Cheng J.F."/>
            <person name="Pitluck S."/>
            <person name="Liolios K."/>
            <person name="Pagani I."/>
            <person name="Ivanova N."/>
            <person name="Huntemann M."/>
            <person name="Mavromatis K."/>
            <person name="Ovchinikova G."/>
            <person name="Pati A."/>
            <person name="Tapia R."/>
            <person name="Han C."/>
            <person name="Goodwin L."/>
            <person name="Chen A."/>
            <person name="Palaniappan K."/>
            <person name="Land M."/>
            <person name="Hauser L."/>
            <person name="Ngatchou-Djao O.D."/>
            <person name="Rohde M."/>
            <person name="Pukall R."/>
            <person name="Spring S."/>
            <person name="Abt B."/>
            <person name="Goker M."/>
            <person name="Detter J.C."/>
            <person name="Woyke T."/>
            <person name="Bristow J."/>
            <person name="Markowitz V."/>
            <person name="Hugenholtz P."/>
            <person name="Eisen J.A."/>
            <person name="Kyrpides N.C."/>
            <person name="Klenk H.P."/>
            <person name="Lapidus A."/>
        </authorList>
    </citation>
    <scope>NUCLEOTIDE SEQUENCE [LARGE SCALE GENOMIC DNA]</scope>
    <source>
        <strain evidence="2">DSM 15567 / CIP 107919 / 50-1 BON</strain>
    </source>
</reference>
<accession>F3ZXE2</accession>
<gene>
    <name evidence="1" type="ordered locus">Mahau_1406</name>
</gene>
<proteinExistence type="predicted"/>
<organism evidence="1 2">
    <name type="scientific">Mahella australiensis (strain DSM 15567 / CIP 107919 / 50-1 BON)</name>
    <dbReference type="NCBI Taxonomy" id="697281"/>
    <lineage>
        <taxon>Bacteria</taxon>
        <taxon>Bacillati</taxon>
        <taxon>Bacillota</taxon>
        <taxon>Clostridia</taxon>
        <taxon>Thermoanaerobacterales</taxon>
        <taxon>Thermoanaerobacterales Family IV. Incertae Sedis</taxon>
        <taxon>Mahella</taxon>
    </lineage>
</organism>
<dbReference type="KEGG" id="mas:Mahau_1406"/>
<dbReference type="eggNOG" id="ENOG50337HV">
    <property type="taxonomic scope" value="Bacteria"/>
</dbReference>
<dbReference type="HOGENOM" id="CLU_1287566_0_0_9"/>
<dbReference type="OrthoDB" id="160261at2"/>
<protein>
    <submittedName>
        <fullName evidence="1">Uncharacterized protein</fullName>
    </submittedName>
</protein>
<dbReference type="Proteomes" id="UP000008457">
    <property type="component" value="Chromosome"/>
</dbReference>
<dbReference type="STRING" id="697281.Mahau_1406"/>
<sequence length="214" mass="24537">MAEINFNPEQHLTKLPIRRRDAETGRWHNESADYMEVKWRMVWFRSENTQNTHTVIKDKIIDIERRFAYFEVEVTDSKGNVEIGVGSETGDDFEDYIEKAYTKAYGRALAALGYGTQFAPEISDDNAVVDAPVSRPTAEATAVNSNVHHADDGITDPQRRAIYAIYTAIGLTEEQMRDIIHRRYNKDDSKKLSKQEASDLIDYLNDIRVTKETT</sequence>
<reference evidence="2" key="1">
    <citation type="submission" date="2010-11" db="EMBL/GenBank/DDBJ databases">
        <title>The complete genome of Mahella australiensis DSM 15567.</title>
        <authorList>
            <consortium name="US DOE Joint Genome Institute (JGI-PGF)"/>
            <person name="Lucas S."/>
            <person name="Copeland A."/>
            <person name="Lapidus A."/>
            <person name="Bruce D."/>
            <person name="Goodwin L."/>
            <person name="Pitluck S."/>
            <person name="Kyrpides N."/>
            <person name="Mavromatis K."/>
            <person name="Pagani I."/>
            <person name="Ivanova N."/>
            <person name="Teshima H."/>
            <person name="Brettin T."/>
            <person name="Detter J.C."/>
            <person name="Han C."/>
            <person name="Tapia R."/>
            <person name="Land M."/>
            <person name="Hauser L."/>
            <person name="Markowitz V."/>
            <person name="Cheng J.-F."/>
            <person name="Hugenholtz P."/>
            <person name="Woyke T."/>
            <person name="Wu D."/>
            <person name="Spring S."/>
            <person name="Pukall R."/>
            <person name="Steenblock K."/>
            <person name="Schneider S."/>
            <person name="Klenk H.-P."/>
            <person name="Eisen J.A."/>
        </authorList>
    </citation>
    <scope>NUCLEOTIDE SEQUENCE [LARGE SCALE GENOMIC DNA]</scope>
    <source>
        <strain evidence="2">DSM 15567 / CIP 107919 / 50-1 BON</strain>
    </source>
</reference>
<name>F3ZXE2_MAHA5</name>
<dbReference type="EMBL" id="CP002360">
    <property type="protein sequence ID" value="AEE96599.1"/>
    <property type="molecule type" value="Genomic_DNA"/>
</dbReference>
<evidence type="ECO:0000313" key="1">
    <source>
        <dbReference type="EMBL" id="AEE96599.1"/>
    </source>
</evidence>
<keyword evidence="2" id="KW-1185">Reference proteome</keyword>
<dbReference type="RefSeq" id="WP_013781028.1">
    <property type="nucleotide sequence ID" value="NC_015520.1"/>
</dbReference>
<evidence type="ECO:0000313" key="2">
    <source>
        <dbReference type="Proteomes" id="UP000008457"/>
    </source>
</evidence>